<evidence type="ECO:0000256" key="2">
    <source>
        <dbReference type="ARBA" id="ARBA00022695"/>
    </source>
</evidence>
<dbReference type="InterPro" id="IPR013546">
    <property type="entry name" value="PII_UdlTrfase/GS_AdlTrfase"/>
</dbReference>
<dbReference type="Gene3D" id="1.10.3090.10">
    <property type="entry name" value="cca-adding enzyme, domain 2"/>
    <property type="match status" value="1"/>
</dbReference>
<feature type="domain" description="ACT" evidence="8">
    <location>
        <begin position="713"/>
        <end position="783"/>
    </location>
</feature>
<dbReference type="EC" id="2.7.7.59" evidence="7"/>
<dbReference type="CDD" id="cd05401">
    <property type="entry name" value="NT_GlnE_GlnD_like"/>
    <property type="match status" value="1"/>
</dbReference>
<name>A0ABP4X133_9MICO</name>
<comment type="activity regulation">
    <text evidence="7">Uridylyltransferase (UTase) activity is inhibited by glutamine, while glutamine activates uridylyl-removing (UR) activity.</text>
</comment>
<evidence type="ECO:0000256" key="1">
    <source>
        <dbReference type="ARBA" id="ARBA00022679"/>
    </source>
</evidence>
<dbReference type="SUPFAM" id="SSF81301">
    <property type="entry name" value="Nucleotidyltransferase"/>
    <property type="match status" value="1"/>
</dbReference>
<keyword evidence="1 7" id="KW-0808">Transferase</keyword>
<dbReference type="InterPro" id="IPR006674">
    <property type="entry name" value="HD_domain"/>
</dbReference>
<evidence type="ECO:0000256" key="5">
    <source>
        <dbReference type="ARBA" id="ARBA00022842"/>
    </source>
</evidence>
<dbReference type="Proteomes" id="UP001501475">
    <property type="component" value="Unassembled WGS sequence"/>
</dbReference>
<dbReference type="NCBIfam" id="NF002895">
    <property type="entry name" value="PRK03381.1"/>
    <property type="match status" value="1"/>
</dbReference>
<feature type="region of interest" description="Uridylyltransferase" evidence="7">
    <location>
        <begin position="1"/>
        <end position="308"/>
    </location>
</feature>
<dbReference type="HAMAP" id="MF_00277">
    <property type="entry name" value="PII_uridylyl_transf"/>
    <property type="match status" value="1"/>
</dbReference>
<dbReference type="PANTHER" id="PTHR47320:SF1">
    <property type="entry name" value="BIFUNCTIONAL URIDYLYLTRANSFERASE_URIDYLYL-REMOVING ENZYME"/>
    <property type="match status" value="1"/>
</dbReference>
<dbReference type="GO" id="GO:0016779">
    <property type="term" value="F:nucleotidyltransferase activity"/>
    <property type="evidence" value="ECO:0007669"/>
    <property type="project" value="UniProtKB-KW"/>
</dbReference>
<comment type="function">
    <text evidence="7">Modifies, by uridylylation and deuridylylation, the PII regulatory proteins (GlnB and homologs), in response to the nitrogen status of the cell that GlnD senses through the glutamine level. Under low glutamine levels, catalyzes the conversion of the PII proteins and UTP to PII-UMP and PPi, while under higher glutamine levels, GlnD hydrolyzes PII-UMP to PII and UMP (deuridylylation). Thus, controls uridylylation state and activity of the PII proteins, and plays an important role in the regulation of nitrogen metabolism.</text>
</comment>
<dbReference type="InterPro" id="IPR002912">
    <property type="entry name" value="ACT_dom"/>
</dbReference>
<evidence type="ECO:0000256" key="7">
    <source>
        <dbReference type="HAMAP-Rule" id="MF_00277"/>
    </source>
</evidence>
<protein>
    <recommendedName>
        <fullName evidence="7">Bifunctional uridylyltransferase/uridylyl-removing enzyme</fullName>
        <shortName evidence="7">UTase/UR</shortName>
    </recommendedName>
    <alternativeName>
        <fullName evidence="7">Bifunctional [protein-PII] modification enzyme</fullName>
    </alternativeName>
    <alternativeName>
        <fullName evidence="7">Bifunctional nitrogen sensor protein</fullName>
    </alternativeName>
    <domain>
        <recommendedName>
            <fullName evidence="7">[Protein-PII] uridylyltransferase</fullName>
            <shortName evidence="7">PII uridylyltransferase</shortName>
            <shortName evidence="7">UTase</shortName>
            <ecNumber evidence="7">2.7.7.59</ecNumber>
        </recommendedName>
    </domain>
    <domain>
        <recommendedName>
            <fullName evidence="7">[Protein-PII]-UMP uridylyl-removing enzyme</fullName>
            <shortName evidence="7">UR</shortName>
            <ecNumber evidence="7">3.1.4.-</ecNumber>
        </recommendedName>
    </domain>
</protein>
<dbReference type="PROSITE" id="PS51671">
    <property type="entry name" value="ACT"/>
    <property type="match status" value="1"/>
</dbReference>
<keyword evidence="5 7" id="KW-0460">Magnesium</keyword>
<dbReference type="InterPro" id="IPR010043">
    <property type="entry name" value="UTase/UR"/>
</dbReference>
<organism evidence="10 11">
    <name type="scientific">Nostocoides vanveenii</name>
    <dbReference type="NCBI Taxonomy" id="330835"/>
    <lineage>
        <taxon>Bacteria</taxon>
        <taxon>Bacillati</taxon>
        <taxon>Actinomycetota</taxon>
        <taxon>Actinomycetes</taxon>
        <taxon>Micrococcales</taxon>
        <taxon>Intrasporangiaceae</taxon>
        <taxon>Nostocoides</taxon>
    </lineage>
</organism>
<dbReference type="RefSeq" id="WP_344066896.1">
    <property type="nucleotide sequence ID" value="NZ_BAAAPN010000056.1"/>
</dbReference>
<comment type="caution">
    <text evidence="10">The sequence shown here is derived from an EMBL/GenBank/DDBJ whole genome shotgun (WGS) entry which is preliminary data.</text>
</comment>
<dbReference type="EMBL" id="BAAAPN010000056">
    <property type="protein sequence ID" value="GAA1765235.1"/>
    <property type="molecule type" value="Genomic_DNA"/>
</dbReference>
<comment type="domain">
    <text evidence="7">Has four distinct domains: an N-terminal nucleotidyltransferase (NT) domain responsible for UTase activity, a central HD domain that encodes UR activity, and two C-terminal ACT domains that seem to have a role in glutamine sensing.</text>
</comment>
<accession>A0ABP4X133</accession>
<dbReference type="CDD" id="cd04873">
    <property type="entry name" value="ACT_UUR-ACR-like"/>
    <property type="match status" value="1"/>
</dbReference>
<dbReference type="SUPFAM" id="SSF81593">
    <property type="entry name" value="Nucleotidyltransferase substrate binding subunit/domain"/>
    <property type="match status" value="1"/>
</dbReference>
<dbReference type="InterPro" id="IPR003607">
    <property type="entry name" value="HD/PDEase_dom"/>
</dbReference>
<sequence>MRTSPTGIDGARLDLAGTRSFTAPGAGPTRRAAIGAYLTDWLDQLWAQATDGQALTGVALAAVGSLGRGDSGPLSDIDLVLLHDGRSLPAERLTTLADRVWYPIWDANVRLDHSVRTLAQCRAIASADLSAAVGLLDVAPIAGDREFVAAIRSTLAHDWRAQARKRLPQLVDSLRERHDRHGELAQSIEPDLKEARGGLRDMTVLRALVAAWLTDRPHGEVDEAYARLLDVRDALQVVTGRGRDRLGREDHDAVAALLGYSDADDLMTMVSRSGRTLAYALDATMRRAGQSQRARTLRVGPRRPTMVGLGYGVFEHDGEAVLGAAPSADVTQPIRAAVVAARAGLALSPQTLANLAEVGDLSTPWPELARDLFTDLLATGAGLPAVWAGLTQAGLVARWLPEWGAVDSRPQRNPIHRHTVDRHLIQTVVEASAFVREVARPDLLLLAALLHDIGKVAGAHDHSVTGAKIARSVLARMGVADADAEIVVRLVREHLTLMELATRRDLEDPATATAAWAAAGEDPDVFDLLRYLSIADAKAAGSLSWNDWRAKLFEQLCVEVNRTGRTRTRPDAAPDVVELPDEVLTQLAVGEPVVEVSEIDGAYRIAVFDRDRLGLFADTAGLFAAQGLTVRTAVLHTLDAVAANEWIVEVPGSDAPSASRLALGLAGLARGERAPLAALERRRAYARPAAAAVAAGMPTRAFVLPDAASDATVLEVRTRDRLGLLHDLGRCFAKAGLTVRSAHIATYAGQTLDTFYLTEASGAMLSPPRVAATVAAIIDSCDS</sequence>
<dbReference type="SMART" id="SM00471">
    <property type="entry name" value="HDc"/>
    <property type="match status" value="1"/>
</dbReference>
<dbReference type="Pfam" id="PF01966">
    <property type="entry name" value="HD"/>
    <property type="match status" value="1"/>
</dbReference>
<keyword evidence="2 7" id="KW-0548">Nucleotidyltransferase</keyword>
<dbReference type="SUPFAM" id="SSF55021">
    <property type="entry name" value="ACT-like"/>
    <property type="match status" value="1"/>
</dbReference>
<comment type="caution">
    <text evidence="7">Lacks conserved residue(s) required for the propagation of feature annotation.</text>
</comment>
<dbReference type="PROSITE" id="PS51831">
    <property type="entry name" value="HD"/>
    <property type="match status" value="1"/>
</dbReference>
<dbReference type="CDD" id="cd04899">
    <property type="entry name" value="ACT_ACR-UUR-like_2"/>
    <property type="match status" value="1"/>
</dbReference>
<keyword evidence="4 7" id="KW-0378">Hydrolase</keyword>
<keyword evidence="3" id="KW-0677">Repeat</keyword>
<evidence type="ECO:0000259" key="8">
    <source>
        <dbReference type="PROSITE" id="PS51671"/>
    </source>
</evidence>
<dbReference type="PIRSF" id="PIRSF006288">
    <property type="entry name" value="PII_uridyltransf"/>
    <property type="match status" value="1"/>
</dbReference>
<evidence type="ECO:0000256" key="3">
    <source>
        <dbReference type="ARBA" id="ARBA00022737"/>
    </source>
</evidence>
<evidence type="ECO:0000256" key="6">
    <source>
        <dbReference type="ARBA" id="ARBA00023268"/>
    </source>
</evidence>
<dbReference type="SUPFAM" id="SSF109604">
    <property type="entry name" value="HD-domain/PDEase-like"/>
    <property type="match status" value="1"/>
</dbReference>
<reference evidence="11" key="1">
    <citation type="journal article" date="2019" name="Int. J. Syst. Evol. Microbiol.">
        <title>The Global Catalogue of Microorganisms (GCM) 10K type strain sequencing project: providing services to taxonomists for standard genome sequencing and annotation.</title>
        <authorList>
            <consortium name="The Broad Institute Genomics Platform"/>
            <consortium name="The Broad Institute Genome Sequencing Center for Infectious Disease"/>
            <person name="Wu L."/>
            <person name="Ma J."/>
        </authorList>
    </citation>
    <scope>NUCLEOTIDE SEQUENCE [LARGE SCALE GENOMIC DNA]</scope>
    <source>
        <strain evidence="11">JCM 15591</strain>
    </source>
</reference>
<evidence type="ECO:0000256" key="4">
    <source>
        <dbReference type="ARBA" id="ARBA00022801"/>
    </source>
</evidence>
<comment type="similarity">
    <text evidence="7">Belongs to the GlnD family.</text>
</comment>
<evidence type="ECO:0000313" key="11">
    <source>
        <dbReference type="Proteomes" id="UP001501475"/>
    </source>
</evidence>
<keyword evidence="11" id="KW-1185">Reference proteome</keyword>
<evidence type="ECO:0000259" key="9">
    <source>
        <dbReference type="PROSITE" id="PS51831"/>
    </source>
</evidence>
<feature type="domain" description="HD" evidence="9">
    <location>
        <begin position="420"/>
        <end position="529"/>
    </location>
</feature>
<comment type="catalytic activity">
    <reaction evidence="7">
        <text>[protein-PII]-uridylyl-L-tyrosine + H2O = [protein-PII]-L-tyrosine + UMP + H(+)</text>
        <dbReference type="Rhea" id="RHEA:48600"/>
        <dbReference type="Rhea" id="RHEA-COMP:12147"/>
        <dbReference type="Rhea" id="RHEA-COMP:12148"/>
        <dbReference type="ChEBI" id="CHEBI:15377"/>
        <dbReference type="ChEBI" id="CHEBI:15378"/>
        <dbReference type="ChEBI" id="CHEBI:46858"/>
        <dbReference type="ChEBI" id="CHEBI:57865"/>
        <dbReference type="ChEBI" id="CHEBI:90602"/>
    </reaction>
</comment>
<evidence type="ECO:0000313" key="10">
    <source>
        <dbReference type="EMBL" id="GAA1765235.1"/>
    </source>
</evidence>
<dbReference type="InterPro" id="IPR045865">
    <property type="entry name" value="ACT-like_dom_sf"/>
</dbReference>
<dbReference type="EC" id="3.1.4.-" evidence="7"/>
<gene>
    <name evidence="7" type="primary">glnD</name>
    <name evidence="10" type="ORF">GCM10009810_25200</name>
</gene>
<comment type="cofactor">
    <cofactor evidence="7">
        <name>Mg(2+)</name>
        <dbReference type="ChEBI" id="CHEBI:18420"/>
    </cofactor>
</comment>
<dbReference type="Pfam" id="PF08335">
    <property type="entry name" value="GlnD_UR_UTase"/>
    <property type="match status" value="1"/>
</dbReference>
<dbReference type="InterPro" id="IPR043519">
    <property type="entry name" value="NT_sf"/>
</dbReference>
<keyword evidence="6 7" id="KW-0511">Multifunctional enzyme</keyword>
<proteinExistence type="inferred from homology"/>
<dbReference type="PANTHER" id="PTHR47320">
    <property type="entry name" value="BIFUNCTIONAL URIDYLYLTRANSFERASE/URIDYLYL-REMOVING ENZYME"/>
    <property type="match status" value="1"/>
</dbReference>
<comment type="catalytic activity">
    <reaction evidence="7">
        <text>[protein-PII]-L-tyrosine + UTP = [protein-PII]-uridylyl-L-tyrosine + diphosphate</text>
        <dbReference type="Rhea" id="RHEA:13673"/>
        <dbReference type="Rhea" id="RHEA-COMP:12147"/>
        <dbReference type="Rhea" id="RHEA-COMP:12148"/>
        <dbReference type="ChEBI" id="CHEBI:33019"/>
        <dbReference type="ChEBI" id="CHEBI:46398"/>
        <dbReference type="ChEBI" id="CHEBI:46858"/>
        <dbReference type="ChEBI" id="CHEBI:90602"/>
        <dbReference type="EC" id="2.7.7.59"/>
    </reaction>
</comment>